<protein>
    <recommendedName>
        <fullName evidence="3">Alcohol dehydrogenase</fullName>
    </recommendedName>
</protein>
<feature type="non-terminal residue" evidence="1">
    <location>
        <position position="73"/>
    </location>
</feature>
<evidence type="ECO:0008006" key="3">
    <source>
        <dbReference type="Google" id="ProtNLM"/>
    </source>
</evidence>
<organism evidence="1 2">
    <name type="scientific">Salmonella enterica subsp. enterica serovar Wilhelmsburg</name>
    <dbReference type="NCBI Taxonomy" id="1960126"/>
    <lineage>
        <taxon>Bacteria</taxon>
        <taxon>Pseudomonadati</taxon>
        <taxon>Pseudomonadota</taxon>
        <taxon>Gammaproteobacteria</taxon>
        <taxon>Enterobacterales</taxon>
        <taxon>Enterobacteriaceae</taxon>
        <taxon>Salmonella</taxon>
    </lineage>
</organism>
<proteinExistence type="predicted"/>
<dbReference type="InterPro" id="IPR016162">
    <property type="entry name" value="Ald_DH_N"/>
</dbReference>
<gene>
    <name evidence="1" type="ORF">C9F00_05595</name>
</gene>
<dbReference type="GO" id="GO:0016491">
    <property type="term" value="F:oxidoreductase activity"/>
    <property type="evidence" value="ECO:0007669"/>
    <property type="project" value="InterPro"/>
</dbReference>
<sequence length="73" mass="7853">MTFAAAFCGGASLFPFEVSMSINSIEELNALVARVKKAQRQYASFTQQQVDKIFRAAALAAADARIPLAKMAV</sequence>
<dbReference type="Proteomes" id="UP000297538">
    <property type="component" value="Unassembled WGS sequence"/>
</dbReference>
<comment type="caution">
    <text evidence="1">The sequence shown here is derived from an EMBL/GenBank/DDBJ whole genome shotgun (WGS) entry which is preliminary data.</text>
</comment>
<accession>A0A659PKN9</accession>
<dbReference type="EMBL" id="PYKC01000032">
    <property type="protein sequence ID" value="TGC72969.1"/>
    <property type="molecule type" value="Genomic_DNA"/>
</dbReference>
<name>A0A659PKN9_SALET</name>
<evidence type="ECO:0000313" key="2">
    <source>
        <dbReference type="Proteomes" id="UP000297538"/>
    </source>
</evidence>
<dbReference type="Gene3D" id="3.40.605.10">
    <property type="entry name" value="Aldehyde Dehydrogenase, Chain A, domain 1"/>
    <property type="match status" value="1"/>
</dbReference>
<evidence type="ECO:0000313" key="1">
    <source>
        <dbReference type="EMBL" id="TGC72969.1"/>
    </source>
</evidence>
<reference evidence="1 2" key="1">
    <citation type="submission" date="2018-03" db="EMBL/GenBank/DDBJ databases">
        <title>Non-Typhoidal Salmonella genome sequencing and assembly.</title>
        <authorList>
            <person name="Matchawe C."/>
        </authorList>
    </citation>
    <scope>NUCLEOTIDE SEQUENCE [LARGE SCALE GENOMIC DNA]</scope>
    <source>
        <strain evidence="1 2">34ev</strain>
    </source>
</reference>
<dbReference type="AlphaFoldDB" id="A0A659PKN9"/>